<keyword evidence="1" id="KW-0813">Transport</keyword>
<dbReference type="GO" id="GO:0016887">
    <property type="term" value="F:ATP hydrolysis activity"/>
    <property type="evidence" value="ECO:0007669"/>
    <property type="project" value="InterPro"/>
</dbReference>
<gene>
    <name evidence="5" type="ORF">HNR21_001515</name>
</gene>
<evidence type="ECO:0000313" key="6">
    <source>
        <dbReference type="Proteomes" id="UP000539313"/>
    </source>
</evidence>
<evidence type="ECO:0000256" key="2">
    <source>
        <dbReference type="ARBA" id="ARBA00022741"/>
    </source>
</evidence>
<reference evidence="5 6" key="1">
    <citation type="submission" date="2020-08" db="EMBL/GenBank/DDBJ databases">
        <title>Sequencing the genomes of 1000 actinobacteria strains.</title>
        <authorList>
            <person name="Klenk H.-P."/>
        </authorList>
    </citation>
    <scope>NUCLEOTIDE SEQUENCE [LARGE SCALE GENOMIC DNA]</scope>
    <source>
        <strain evidence="5 6">DSM 45823</strain>
    </source>
</reference>
<dbReference type="EMBL" id="JACJII010000001">
    <property type="protein sequence ID" value="MBA9002633.1"/>
    <property type="molecule type" value="Genomic_DNA"/>
</dbReference>
<dbReference type="SMART" id="SM00382">
    <property type="entry name" value="AAA"/>
    <property type="match status" value="1"/>
</dbReference>
<protein>
    <submittedName>
        <fullName evidence="5">NitT/TauT family transport system ATP-binding protein</fullName>
    </submittedName>
</protein>
<dbReference type="InterPro" id="IPR003593">
    <property type="entry name" value="AAA+_ATPase"/>
</dbReference>
<dbReference type="PANTHER" id="PTHR42788">
    <property type="entry name" value="TAURINE IMPORT ATP-BINDING PROTEIN-RELATED"/>
    <property type="match status" value="1"/>
</dbReference>
<dbReference type="Gene3D" id="3.40.50.300">
    <property type="entry name" value="P-loop containing nucleotide triphosphate hydrolases"/>
    <property type="match status" value="1"/>
</dbReference>
<dbReference type="PROSITE" id="PS50893">
    <property type="entry name" value="ABC_TRANSPORTER_2"/>
    <property type="match status" value="1"/>
</dbReference>
<evidence type="ECO:0000256" key="3">
    <source>
        <dbReference type="ARBA" id="ARBA00022840"/>
    </source>
</evidence>
<dbReference type="SUPFAM" id="SSF52540">
    <property type="entry name" value="P-loop containing nucleoside triphosphate hydrolases"/>
    <property type="match status" value="1"/>
</dbReference>
<keyword evidence="6" id="KW-1185">Reference proteome</keyword>
<dbReference type="PANTHER" id="PTHR42788:SF13">
    <property type="entry name" value="ALIPHATIC SULFONATES IMPORT ATP-BINDING PROTEIN SSUB"/>
    <property type="match status" value="1"/>
</dbReference>
<organism evidence="5 6">
    <name type="scientific">Thermomonospora cellulosilytica</name>
    <dbReference type="NCBI Taxonomy" id="1411118"/>
    <lineage>
        <taxon>Bacteria</taxon>
        <taxon>Bacillati</taxon>
        <taxon>Actinomycetota</taxon>
        <taxon>Actinomycetes</taxon>
        <taxon>Streptosporangiales</taxon>
        <taxon>Thermomonosporaceae</taxon>
        <taxon>Thermomonospora</taxon>
    </lineage>
</organism>
<dbReference type="InterPro" id="IPR050166">
    <property type="entry name" value="ABC_transporter_ATP-bind"/>
</dbReference>
<dbReference type="Pfam" id="PF00005">
    <property type="entry name" value="ABC_tran"/>
    <property type="match status" value="1"/>
</dbReference>
<dbReference type="AlphaFoldDB" id="A0A7W3MVG4"/>
<dbReference type="Proteomes" id="UP000539313">
    <property type="component" value="Unassembled WGS sequence"/>
</dbReference>
<feature type="domain" description="ABC transporter" evidence="4">
    <location>
        <begin position="17"/>
        <end position="249"/>
    </location>
</feature>
<evidence type="ECO:0000259" key="4">
    <source>
        <dbReference type="PROSITE" id="PS50893"/>
    </source>
</evidence>
<keyword evidence="2" id="KW-0547">Nucleotide-binding</keyword>
<name>A0A7W3MVG4_9ACTN</name>
<evidence type="ECO:0000256" key="1">
    <source>
        <dbReference type="ARBA" id="ARBA00022448"/>
    </source>
</evidence>
<dbReference type="InterPro" id="IPR027417">
    <property type="entry name" value="P-loop_NTPase"/>
</dbReference>
<dbReference type="InterPro" id="IPR003439">
    <property type="entry name" value="ABC_transporter-like_ATP-bd"/>
</dbReference>
<dbReference type="RefSeq" id="WP_233358886.1">
    <property type="nucleotide sequence ID" value="NZ_JACJII010000001.1"/>
</dbReference>
<keyword evidence="3 5" id="KW-0067">ATP-binding</keyword>
<evidence type="ECO:0000313" key="5">
    <source>
        <dbReference type="EMBL" id="MBA9002633.1"/>
    </source>
</evidence>
<comment type="caution">
    <text evidence="5">The sequence shown here is derived from an EMBL/GenBank/DDBJ whole genome shotgun (WGS) entry which is preliminary data.</text>
</comment>
<proteinExistence type="predicted"/>
<sequence>MSAVAEERVGAQQSAGVRLRDVRKTFRNRRRPVRTALDGVSLDVAPGEFLCLLGPSGCGKSTLLNILAGFVPADSGQVLVDGRPVTGPGPDRGVLFQTPMLFPWLTTWQNVLYGPKARGALTRQVREEAERLLETVGLADARDAYPHELSGGMRHRAAFARVLINRPGLLLMDEPFGALDAITRANMQRFLLELWQGRRMTIVFVTHDVEEATLLGDRVCVLSGPPGATEAVLDIGLRRPRTYEDTETLEFVTAKRRIREVLER</sequence>
<accession>A0A7W3MVG4</accession>
<dbReference type="GO" id="GO:0005524">
    <property type="term" value="F:ATP binding"/>
    <property type="evidence" value="ECO:0007669"/>
    <property type="project" value="UniProtKB-KW"/>
</dbReference>
<dbReference type="CDD" id="cd03293">
    <property type="entry name" value="ABC_NrtD_SsuB_transporters"/>
    <property type="match status" value="1"/>
</dbReference>